<dbReference type="GO" id="GO:0005525">
    <property type="term" value="F:GTP binding"/>
    <property type="evidence" value="ECO:0007669"/>
    <property type="project" value="UniProtKB-KW"/>
</dbReference>
<evidence type="ECO:0000313" key="7">
    <source>
        <dbReference type="Proteomes" id="UP000271241"/>
    </source>
</evidence>
<dbReference type="PANTHER" id="PTHR13748">
    <property type="entry name" value="COBW-RELATED"/>
    <property type="match status" value="1"/>
</dbReference>
<protein>
    <recommendedName>
        <fullName evidence="5">CobW C-terminal domain-containing protein</fullName>
    </recommendedName>
</protein>
<proteinExistence type="predicted"/>
<dbReference type="OrthoDB" id="258627at2759"/>
<keyword evidence="7" id="KW-1185">Reference proteome</keyword>
<keyword evidence="4" id="KW-0143">Chaperone</keyword>
<organism evidence="6 7">
    <name type="scientific">Thamnocephalis sphaerospora</name>
    <dbReference type="NCBI Taxonomy" id="78915"/>
    <lineage>
        <taxon>Eukaryota</taxon>
        <taxon>Fungi</taxon>
        <taxon>Fungi incertae sedis</taxon>
        <taxon>Zoopagomycota</taxon>
        <taxon>Zoopagomycotina</taxon>
        <taxon>Zoopagomycetes</taxon>
        <taxon>Zoopagales</taxon>
        <taxon>Sigmoideomycetaceae</taxon>
        <taxon>Thamnocephalis</taxon>
    </lineage>
</organism>
<dbReference type="SMART" id="SM00833">
    <property type="entry name" value="CobW_C"/>
    <property type="match status" value="1"/>
</dbReference>
<dbReference type="InterPro" id="IPR011629">
    <property type="entry name" value="CobW-like_C"/>
</dbReference>
<evidence type="ECO:0000259" key="5">
    <source>
        <dbReference type="SMART" id="SM00833"/>
    </source>
</evidence>
<name>A0A4P9XIS5_9FUNG</name>
<dbReference type="InterPro" id="IPR036627">
    <property type="entry name" value="CobW-likC_sf"/>
</dbReference>
<evidence type="ECO:0000256" key="1">
    <source>
        <dbReference type="ARBA" id="ARBA00022741"/>
    </source>
</evidence>
<dbReference type="STRING" id="78915.A0A4P9XIS5"/>
<dbReference type="GO" id="GO:0005737">
    <property type="term" value="C:cytoplasm"/>
    <property type="evidence" value="ECO:0007669"/>
    <property type="project" value="TreeGrafter"/>
</dbReference>
<dbReference type="PANTHER" id="PTHR13748:SF31">
    <property type="entry name" value="ZINC-REGULATED GTPASE METALLOPROTEIN ACTIVATOR 1A-RELATED"/>
    <property type="match status" value="1"/>
</dbReference>
<evidence type="ECO:0000313" key="6">
    <source>
        <dbReference type="EMBL" id="RKP05100.1"/>
    </source>
</evidence>
<dbReference type="InterPro" id="IPR027417">
    <property type="entry name" value="P-loop_NTPase"/>
</dbReference>
<reference evidence="7" key="1">
    <citation type="journal article" date="2018" name="Nat. Microbiol.">
        <title>Leveraging single-cell genomics to expand the fungal tree of life.</title>
        <authorList>
            <person name="Ahrendt S.R."/>
            <person name="Quandt C.A."/>
            <person name="Ciobanu D."/>
            <person name="Clum A."/>
            <person name="Salamov A."/>
            <person name="Andreopoulos B."/>
            <person name="Cheng J.F."/>
            <person name="Woyke T."/>
            <person name="Pelin A."/>
            <person name="Henrissat B."/>
            <person name="Reynolds N.K."/>
            <person name="Benny G.L."/>
            <person name="Smith M.E."/>
            <person name="James T.Y."/>
            <person name="Grigoriev I.V."/>
        </authorList>
    </citation>
    <scope>NUCLEOTIDE SEQUENCE [LARGE SCALE GENOMIC DNA]</scope>
    <source>
        <strain evidence="7">RSA 1356</strain>
    </source>
</reference>
<dbReference type="Pfam" id="PF07683">
    <property type="entry name" value="CobW_C"/>
    <property type="match status" value="1"/>
</dbReference>
<dbReference type="EMBL" id="KZ993269">
    <property type="protein sequence ID" value="RKP05100.1"/>
    <property type="molecule type" value="Genomic_DNA"/>
</dbReference>
<dbReference type="SUPFAM" id="SSF90002">
    <property type="entry name" value="Hypothetical protein YjiA, C-terminal domain"/>
    <property type="match status" value="1"/>
</dbReference>
<evidence type="ECO:0000256" key="4">
    <source>
        <dbReference type="ARBA" id="ARBA00023186"/>
    </source>
</evidence>
<keyword evidence="2" id="KW-0862">Zinc</keyword>
<dbReference type="Gene3D" id="3.40.50.300">
    <property type="entry name" value="P-loop containing nucleotide triphosphate hydrolases"/>
    <property type="match status" value="1"/>
</dbReference>
<accession>A0A4P9XIS5</accession>
<dbReference type="InterPro" id="IPR051316">
    <property type="entry name" value="Zinc-reg_GTPase_activator"/>
</dbReference>
<dbReference type="Gene3D" id="3.30.1220.10">
    <property type="entry name" value="CobW-like, C-terminal domain"/>
    <property type="match status" value="1"/>
</dbReference>
<dbReference type="AlphaFoldDB" id="A0A4P9XIS5"/>
<feature type="domain" description="CobW C-terminal" evidence="5">
    <location>
        <begin position="95"/>
        <end position="211"/>
    </location>
</feature>
<evidence type="ECO:0000256" key="3">
    <source>
        <dbReference type="ARBA" id="ARBA00023134"/>
    </source>
</evidence>
<sequence>MADRILLNKVDLMTDAEVGQIETRLRTINAAADIYRSERSKVPVDFVLDLQAYTSAPAVPTTLASGAGHLQNVSTVCIEFSSDPSSRAHLQADEATDDPVDPLGARIERWIQLLLWENQVPIATTDGISTPTASSTEPGPEVLRLKGVFRTAADPVDQVRIVQAVQELYEVRSVSATATSAAPASSEGGKLVLIGRRLDANALLRSFIACVRVSATAK</sequence>
<evidence type="ECO:0000256" key="2">
    <source>
        <dbReference type="ARBA" id="ARBA00022833"/>
    </source>
</evidence>
<keyword evidence="1" id="KW-0547">Nucleotide-binding</keyword>
<gene>
    <name evidence="6" type="ORF">THASP1DRAFT_33067</name>
</gene>
<dbReference type="Proteomes" id="UP000271241">
    <property type="component" value="Unassembled WGS sequence"/>
</dbReference>
<keyword evidence="3" id="KW-0342">GTP-binding</keyword>